<keyword evidence="2" id="KW-1185">Reference proteome</keyword>
<protein>
    <submittedName>
        <fullName evidence="1">Uncharacterized protein</fullName>
    </submittedName>
</protein>
<name>A0A2T7C3W8_9POAL</name>
<dbReference type="Gramene" id="PUZ38038">
    <property type="protein sequence ID" value="PUZ38038"/>
    <property type="gene ID" value="GQ55_9G165300"/>
</dbReference>
<dbReference type="Proteomes" id="UP000244336">
    <property type="component" value="Chromosome 9"/>
</dbReference>
<dbReference type="AlphaFoldDB" id="A0A2T7C3W8"/>
<evidence type="ECO:0000313" key="2">
    <source>
        <dbReference type="Proteomes" id="UP000244336"/>
    </source>
</evidence>
<organism evidence="1 2">
    <name type="scientific">Panicum hallii var. hallii</name>
    <dbReference type="NCBI Taxonomy" id="1504633"/>
    <lineage>
        <taxon>Eukaryota</taxon>
        <taxon>Viridiplantae</taxon>
        <taxon>Streptophyta</taxon>
        <taxon>Embryophyta</taxon>
        <taxon>Tracheophyta</taxon>
        <taxon>Spermatophyta</taxon>
        <taxon>Magnoliopsida</taxon>
        <taxon>Liliopsida</taxon>
        <taxon>Poales</taxon>
        <taxon>Poaceae</taxon>
        <taxon>PACMAD clade</taxon>
        <taxon>Panicoideae</taxon>
        <taxon>Panicodae</taxon>
        <taxon>Paniceae</taxon>
        <taxon>Panicinae</taxon>
        <taxon>Panicum</taxon>
        <taxon>Panicum sect. Panicum</taxon>
    </lineage>
</organism>
<evidence type="ECO:0000313" key="1">
    <source>
        <dbReference type="EMBL" id="PUZ38038.1"/>
    </source>
</evidence>
<proteinExistence type="predicted"/>
<gene>
    <name evidence="1" type="ORF">GQ55_9G165300</name>
</gene>
<dbReference type="EMBL" id="CM009757">
    <property type="protein sequence ID" value="PUZ38038.1"/>
    <property type="molecule type" value="Genomic_DNA"/>
</dbReference>
<sequence>MAGDKAVQTGRARGQIRVHSHAHALANIHACLPEMAIGAARSTSHPCSQAQHGVGIRDF</sequence>
<reference evidence="1 2" key="1">
    <citation type="submission" date="2018-04" db="EMBL/GenBank/DDBJ databases">
        <title>WGS assembly of Panicum hallii var. hallii HAL2.</title>
        <authorList>
            <person name="Lovell J."/>
            <person name="Jenkins J."/>
            <person name="Lowry D."/>
            <person name="Mamidi S."/>
            <person name="Sreedasyam A."/>
            <person name="Weng X."/>
            <person name="Barry K."/>
            <person name="Bonette J."/>
            <person name="Campitelli B."/>
            <person name="Daum C."/>
            <person name="Gordon S."/>
            <person name="Gould B."/>
            <person name="Lipzen A."/>
            <person name="MacQueen A."/>
            <person name="Palacio-Mejia J."/>
            <person name="Plott C."/>
            <person name="Shakirov E."/>
            <person name="Shu S."/>
            <person name="Yoshinaga Y."/>
            <person name="Zane M."/>
            <person name="Rokhsar D."/>
            <person name="Grimwood J."/>
            <person name="Schmutz J."/>
            <person name="Juenger T."/>
        </authorList>
    </citation>
    <scope>NUCLEOTIDE SEQUENCE [LARGE SCALE GENOMIC DNA]</scope>
    <source>
        <strain evidence="2">cv. HAL2</strain>
    </source>
</reference>
<accession>A0A2T7C3W8</accession>